<dbReference type="InterPro" id="IPR013787">
    <property type="entry name" value="S100_Ca-bd_sub"/>
</dbReference>
<evidence type="ECO:0000256" key="1">
    <source>
        <dbReference type="ARBA" id="ARBA00022723"/>
    </source>
</evidence>
<keyword evidence="2" id="KW-0106">Calcium</keyword>
<reference key="1">
    <citation type="journal article" date="2007" name="Nature">
        <title>The medaka draft genome and insights into vertebrate genome evolution.</title>
        <authorList>
            <person name="Kasahara M."/>
            <person name="Naruse K."/>
            <person name="Sasaki S."/>
            <person name="Nakatani Y."/>
            <person name="Qu W."/>
            <person name="Ahsan B."/>
            <person name="Yamada T."/>
            <person name="Nagayasu Y."/>
            <person name="Doi K."/>
            <person name="Kasai Y."/>
            <person name="Jindo T."/>
            <person name="Kobayashi D."/>
            <person name="Shimada A."/>
            <person name="Toyoda A."/>
            <person name="Kuroki Y."/>
            <person name="Fujiyama A."/>
            <person name="Sasaki T."/>
            <person name="Shimizu A."/>
            <person name="Asakawa S."/>
            <person name="Shimizu N."/>
            <person name="Hashimoto S."/>
            <person name="Yang J."/>
            <person name="Lee Y."/>
            <person name="Matsushima K."/>
            <person name="Sugano S."/>
            <person name="Sakaizumi M."/>
            <person name="Narita T."/>
            <person name="Ohishi K."/>
            <person name="Haga S."/>
            <person name="Ohta F."/>
            <person name="Nomoto H."/>
            <person name="Nogata K."/>
            <person name="Morishita T."/>
            <person name="Endo T."/>
            <person name="Shin-I T."/>
            <person name="Takeda H."/>
            <person name="Morishita S."/>
            <person name="Kohara Y."/>
        </authorList>
    </citation>
    <scope>NUCLEOTIDE SEQUENCE [LARGE SCALE GENOMIC DNA]</scope>
    <source>
        <strain>Hd-rR</strain>
    </source>
</reference>
<dbReference type="Gene3D" id="1.10.238.10">
    <property type="entry name" value="EF-hand"/>
    <property type="match status" value="1"/>
</dbReference>
<evidence type="ECO:0000313" key="5">
    <source>
        <dbReference type="Ensembl" id="ENSORLP00015007960.1"/>
    </source>
</evidence>
<feature type="region of interest" description="Disordered" evidence="3">
    <location>
        <begin position="70"/>
        <end position="98"/>
    </location>
</feature>
<feature type="domain" description="EF-hand" evidence="4">
    <location>
        <begin position="96"/>
        <end position="131"/>
    </location>
</feature>
<evidence type="ECO:0000256" key="3">
    <source>
        <dbReference type="SAM" id="MobiDB-lite"/>
    </source>
</evidence>
<evidence type="ECO:0000259" key="4">
    <source>
        <dbReference type="PROSITE" id="PS50222"/>
    </source>
</evidence>
<dbReference type="SMART" id="SM01394">
    <property type="entry name" value="S_100"/>
    <property type="match status" value="1"/>
</dbReference>
<reference evidence="5 6" key="2">
    <citation type="submission" date="2017-04" db="EMBL/GenBank/DDBJ databases">
        <title>CpG methylation of centromeres and impact of large insertions on vertebrate speciation.</title>
        <authorList>
            <person name="Ichikawa K."/>
            <person name="Yoshimura J."/>
            <person name="Morishita S."/>
        </authorList>
    </citation>
    <scope>NUCLEOTIDE SEQUENCE</scope>
    <source>
        <strain evidence="5 6">HSOK</strain>
    </source>
</reference>
<dbReference type="PROSITE" id="PS00018">
    <property type="entry name" value="EF_HAND_1"/>
    <property type="match status" value="1"/>
</dbReference>
<accession>A0A3P9HJJ5</accession>
<dbReference type="InterPro" id="IPR011992">
    <property type="entry name" value="EF-hand-dom_pair"/>
</dbReference>
<dbReference type="Proteomes" id="UP000265200">
    <property type="component" value="Chromosome 11"/>
</dbReference>
<dbReference type="InterPro" id="IPR034325">
    <property type="entry name" value="S-100_dom"/>
</dbReference>
<dbReference type="PROSITE" id="PS50222">
    <property type="entry name" value="EF_HAND_2"/>
    <property type="match status" value="1"/>
</dbReference>
<dbReference type="GO" id="GO:0046914">
    <property type="term" value="F:transition metal ion binding"/>
    <property type="evidence" value="ECO:0007669"/>
    <property type="project" value="InterPro"/>
</dbReference>
<dbReference type="Ensembl" id="ENSORLT00015001640.1">
    <property type="protein sequence ID" value="ENSORLP00015007960.1"/>
    <property type="gene ID" value="ENSORLG00015008765.1"/>
</dbReference>
<dbReference type="SUPFAM" id="SSF47473">
    <property type="entry name" value="EF-hand"/>
    <property type="match status" value="1"/>
</dbReference>
<dbReference type="InterPro" id="IPR018247">
    <property type="entry name" value="EF_Hand_1_Ca_BS"/>
</dbReference>
<reference evidence="5" key="4">
    <citation type="submission" date="2025-09" db="UniProtKB">
        <authorList>
            <consortium name="Ensembl"/>
        </authorList>
    </citation>
    <scope>IDENTIFICATION</scope>
    <source>
        <strain evidence="5">HSOK</strain>
    </source>
</reference>
<dbReference type="AlphaFoldDB" id="A0A3P9HJJ5"/>
<sequence>MSSPHYSSAEPNPAFTWGMSSTMSDIQKAMALLITSFSKYAGKEGDKNTLSKEELKELLQAEFGDMVCVSDLPQNPPVPDGQTFERPPPLASQKSDDKEAIDRIFRDLDTNQSNSVDFSEFVKLVCCLTQMCHEFFTGRK</sequence>
<keyword evidence="1" id="KW-0479">Metal-binding</keyword>
<organism evidence="5 6">
    <name type="scientific">Oryzias latipes</name>
    <name type="common">Japanese rice fish</name>
    <name type="synonym">Japanese killifish</name>
    <dbReference type="NCBI Taxonomy" id="8090"/>
    <lineage>
        <taxon>Eukaryota</taxon>
        <taxon>Metazoa</taxon>
        <taxon>Chordata</taxon>
        <taxon>Craniata</taxon>
        <taxon>Vertebrata</taxon>
        <taxon>Euteleostomi</taxon>
        <taxon>Actinopterygii</taxon>
        <taxon>Neopterygii</taxon>
        <taxon>Teleostei</taxon>
        <taxon>Neoteleostei</taxon>
        <taxon>Acanthomorphata</taxon>
        <taxon>Ovalentaria</taxon>
        <taxon>Atherinomorphae</taxon>
        <taxon>Beloniformes</taxon>
        <taxon>Adrianichthyidae</taxon>
        <taxon>Oryziinae</taxon>
        <taxon>Oryzias</taxon>
    </lineage>
</organism>
<dbReference type="CDD" id="cd00213">
    <property type="entry name" value="S-100"/>
    <property type="match status" value="1"/>
</dbReference>
<evidence type="ECO:0000313" key="6">
    <source>
        <dbReference type="Proteomes" id="UP000265200"/>
    </source>
</evidence>
<name>A0A3P9HJJ5_ORYLA</name>
<dbReference type="InterPro" id="IPR002048">
    <property type="entry name" value="EF_hand_dom"/>
</dbReference>
<dbReference type="PANTHER" id="PTHR11639">
    <property type="entry name" value="S100 CALCIUM-BINDING PROTEIN"/>
    <property type="match status" value="1"/>
</dbReference>
<dbReference type="GO" id="GO:0005509">
    <property type="term" value="F:calcium ion binding"/>
    <property type="evidence" value="ECO:0007669"/>
    <property type="project" value="InterPro"/>
</dbReference>
<reference evidence="5" key="3">
    <citation type="submission" date="2025-08" db="UniProtKB">
        <authorList>
            <consortium name="Ensembl"/>
        </authorList>
    </citation>
    <scope>IDENTIFICATION</scope>
    <source>
        <strain evidence="5">HSOK</strain>
    </source>
</reference>
<protein>
    <submittedName>
        <fullName evidence="5">Ictacalcin</fullName>
    </submittedName>
</protein>
<dbReference type="PANTHER" id="PTHR11639:SF118">
    <property type="entry name" value="PROTEIN S100"/>
    <property type="match status" value="1"/>
</dbReference>
<dbReference type="Pfam" id="PF01023">
    <property type="entry name" value="S_100"/>
    <property type="match status" value="1"/>
</dbReference>
<evidence type="ECO:0000256" key="2">
    <source>
        <dbReference type="ARBA" id="ARBA00022837"/>
    </source>
</evidence>
<proteinExistence type="predicted"/>